<comment type="caution">
    <text evidence="2">The sequence shown here is derived from an EMBL/GenBank/DDBJ whole genome shotgun (WGS) entry which is preliminary data.</text>
</comment>
<dbReference type="Proteomes" id="UP000663829">
    <property type="component" value="Unassembled WGS sequence"/>
</dbReference>
<protein>
    <submittedName>
        <fullName evidence="2">Uncharacterized protein</fullName>
    </submittedName>
</protein>
<dbReference type="AlphaFoldDB" id="A0A816DMH7"/>
<proteinExistence type="predicted"/>
<evidence type="ECO:0000313" key="3">
    <source>
        <dbReference type="EMBL" id="CAF4543373.1"/>
    </source>
</evidence>
<dbReference type="EMBL" id="CAJOBC010114110">
    <property type="protein sequence ID" value="CAF4543373.1"/>
    <property type="molecule type" value="Genomic_DNA"/>
</dbReference>
<reference evidence="2" key="1">
    <citation type="submission" date="2021-02" db="EMBL/GenBank/DDBJ databases">
        <authorList>
            <person name="Nowell W R."/>
        </authorList>
    </citation>
    <scope>NUCLEOTIDE SEQUENCE</scope>
</reference>
<evidence type="ECO:0000313" key="2">
    <source>
        <dbReference type="EMBL" id="CAF1636668.1"/>
    </source>
</evidence>
<accession>A0A816DMH7</accession>
<dbReference type="Proteomes" id="UP000681722">
    <property type="component" value="Unassembled WGS sequence"/>
</dbReference>
<name>A0A816DMH7_9BILA</name>
<feature type="non-terminal residue" evidence="2">
    <location>
        <position position="1"/>
    </location>
</feature>
<gene>
    <name evidence="2" type="ORF">GPM918_LOCUS44695</name>
    <name evidence="3" type="ORF">SRO942_LOCUS46684</name>
</gene>
<keyword evidence="1" id="KW-1133">Transmembrane helix</keyword>
<feature type="transmembrane region" description="Helical" evidence="1">
    <location>
        <begin position="131"/>
        <end position="158"/>
    </location>
</feature>
<feature type="non-terminal residue" evidence="2">
    <location>
        <position position="186"/>
    </location>
</feature>
<keyword evidence="4" id="KW-1185">Reference proteome</keyword>
<dbReference type="OrthoDB" id="10062362at2759"/>
<evidence type="ECO:0000256" key="1">
    <source>
        <dbReference type="SAM" id="Phobius"/>
    </source>
</evidence>
<keyword evidence="1" id="KW-0472">Membrane</keyword>
<keyword evidence="1" id="KW-0812">Transmembrane</keyword>
<dbReference type="EMBL" id="CAJNOQ010045691">
    <property type="protein sequence ID" value="CAF1636668.1"/>
    <property type="molecule type" value="Genomic_DNA"/>
</dbReference>
<organism evidence="2 4">
    <name type="scientific">Didymodactylos carnosus</name>
    <dbReference type="NCBI Taxonomy" id="1234261"/>
    <lineage>
        <taxon>Eukaryota</taxon>
        <taxon>Metazoa</taxon>
        <taxon>Spiralia</taxon>
        <taxon>Gnathifera</taxon>
        <taxon>Rotifera</taxon>
        <taxon>Eurotatoria</taxon>
        <taxon>Bdelloidea</taxon>
        <taxon>Philodinida</taxon>
        <taxon>Philodinidae</taxon>
        <taxon>Didymodactylos</taxon>
    </lineage>
</organism>
<sequence>DWNPMYKTVLYPYNQNNYTPRTHVGYLKAAEEAVKKSSGCREINVEGIKGLSALTEIFSYPSQIIFDYMHLVCLGRIPTLIKRWCQIISKQNVQDIDDVLKQIRIPHNMKVSYTESIMAVDQWKAKNSRLFVLNIGVPICVSHLPILFASHFVIYSIAIKLLHAPKSDDEINLAQQLINYYCKTAP</sequence>
<evidence type="ECO:0000313" key="4">
    <source>
        <dbReference type="Proteomes" id="UP000663829"/>
    </source>
</evidence>